<dbReference type="PANTHER" id="PTHR40465">
    <property type="entry name" value="CHROMOSOME 1, WHOLE GENOME SHOTGUN SEQUENCE"/>
    <property type="match status" value="1"/>
</dbReference>
<evidence type="ECO:0000256" key="1">
    <source>
        <dbReference type="SAM" id="Phobius"/>
    </source>
</evidence>
<dbReference type="InterPro" id="IPR045339">
    <property type="entry name" value="DUF6534"/>
</dbReference>
<proteinExistence type="predicted"/>
<dbReference type="EMBL" id="KN832574">
    <property type="protein sequence ID" value="KII83843.1"/>
    <property type="molecule type" value="Genomic_DNA"/>
</dbReference>
<keyword evidence="1" id="KW-1133">Transmembrane helix</keyword>
<evidence type="ECO:0000259" key="2">
    <source>
        <dbReference type="Pfam" id="PF20152"/>
    </source>
</evidence>
<evidence type="ECO:0000313" key="3">
    <source>
        <dbReference type="EMBL" id="KII83843.1"/>
    </source>
</evidence>
<name>A0A0C9T6V4_PLICR</name>
<dbReference type="AlphaFoldDB" id="A0A0C9T6V4"/>
<protein>
    <recommendedName>
        <fullName evidence="2">DUF6534 domain-containing protein</fullName>
    </recommendedName>
</protein>
<feature type="transmembrane region" description="Helical" evidence="1">
    <location>
        <begin position="20"/>
        <end position="43"/>
    </location>
</feature>
<accession>A0A0C9T6V4</accession>
<feature type="transmembrane region" description="Helical" evidence="1">
    <location>
        <begin position="127"/>
        <end position="146"/>
    </location>
</feature>
<feature type="transmembrane region" description="Helical" evidence="1">
    <location>
        <begin position="166"/>
        <end position="188"/>
    </location>
</feature>
<reference evidence="3 4" key="1">
    <citation type="submission" date="2014-06" db="EMBL/GenBank/DDBJ databases">
        <title>Evolutionary Origins and Diversification of the Mycorrhizal Mutualists.</title>
        <authorList>
            <consortium name="DOE Joint Genome Institute"/>
            <consortium name="Mycorrhizal Genomics Consortium"/>
            <person name="Kohler A."/>
            <person name="Kuo A."/>
            <person name="Nagy L.G."/>
            <person name="Floudas D."/>
            <person name="Copeland A."/>
            <person name="Barry K.W."/>
            <person name="Cichocki N."/>
            <person name="Veneault-Fourrey C."/>
            <person name="LaButti K."/>
            <person name="Lindquist E.A."/>
            <person name="Lipzen A."/>
            <person name="Lundell T."/>
            <person name="Morin E."/>
            <person name="Murat C."/>
            <person name="Riley R."/>
            <person name="Ohm R."/>
            <person name="Sun H."/>
            <person name="Tunlid A."/>
            <person name="Henrissat B."/>
            <person name="Grigoriev I.V."/>
            <person name="Hibbett D.S."/>
            <person name="Martin F."/>
        </authorList>
    </citation>
    <scope>NUCLEOTIDE SEQUENCE [LARGE SCALE GENOMIC DNA]</scope>
    <source>
        <strain evidence="3 4">FD-325 SS-3</strain>
    </source>
</reference>
<dbReference type="Pfam" id="PF20152">
    <property type="entry name" value="DUF6534"/>
    <property type="match status" value="1"/>
</dbReference>
<feature type="transmembrane region" description="Helical" evidence="1">
    <location>
        <begin position="55"/>
        <end position="76"/>
    </location>
</feature>
<keyword evidence="4" id="KW-1185">Reference proteome</keyword>
<dbReference type="PANTHER" id="PTHR40465:SF1">
    <property type="entry name" value="DUF6534 DOMAIN-CONTAINING PROTEIN"/>
    <property type="match status" value="1"/>
</dbReference>
<keyword evidence="1" id="KW-0472">Membrane</keyword>
<evidence type="ECO:0000313" key="4">
    <source>
        <dbReference type="Proteomes" id="UP000053263"/>
    </source>
</evidence>
<feature type="transmembrane region" description="Helical" evidence="1">
    <location>
        <begin position="96"/>
        <end position="115"/>
    </location>
</feature>
<gene>
    <name evidence="3" type="ORF">PLICRDRAFT_443783</name>
</gene>
<sequence length="231" mass="26193">MLQYCEVASHRIRLDSTLGAIEIGLVLSSCLFGVATCQVHSYFRKYPNDARWTKALVSVVWFCELARIIATSTSTYTYAVRDFGQPQKLWIRTPGIPITALMSGIVGPVVQSYFAYRIRRVSGKSPIAFVCWGLAILCSSGCFLSAVEGFRVKSGHQLVKEWRWLYSGTLAVSAILDITIAVSQCYFFKNERAHAMRRMAKVLDRLMLWTIQTGLLTRYVRRDLMADCDHR</sequence>
<keyword evidence="1" id="KW-0812">Transmembrane</keyword>
<dbReference type="Proteomes" id="UP000053263">
    <property type="component" value="Unassembled WGS sequence"/>
</dbReference>
<organism evidence="3 4">
    <name type="scientific">Plicaturopsis crispa FD-325 SS-3</name>
    <dbReference type="NCBI Taxonomy" id="944288"/>
    <lineage>
        <taxon>Eukaryota</taxon>
        <taxon>Fungi</taxon>
        <taxon>Dikarya</taxon>
        <taxon>Basidiomycota</taxon>
        <taxon>Agaricomycotina</taxon>
        <taxon>Agaricomycetes</taxon>
        <taxon>Agaricomycetidae</taxon>
        <taxon>Amylocorticiales</taxon>
        <taxon>Amylocorticiaceae</taxon>
        <taxon>Plicatura</taxon>
        <taxon>Plicaturopsis crispa</taxon>
    </lineage>
</organism>
<feature type="domain" description="DUF6534" evidence="2">
    <location>
        <begin position="173"/>
        <end position="220"/>
    </location>
</feature>
<dbReference type="OrthoDB" id="2535105at2759"/>
<dbReference type="HOGENOM" id="CLU_046025_16_0_1"/>